<dbReference type="PANTHER" id="PTHR33064">
    <property type="entry name" value="POL PROTEIN"/>
    <property type="match status" value="1"/>
</dbReference>
<dbReference type="PaxDb" id="4097-A0A1S4B0W4"/>
<dbReference type="OrthoDB" id="1686402at2759"/>
<organism evidence="1">
    <name type="scientific">Nicotiana tabacum</name>
    <name type="common">Common tobacco</name>
    <dbReference type="NCBI Taxonomy" id="4097"/>
    <lineage>
        <taxon>Eukaryota</taxon>
        <taxon>Viridiplantae</taxon>
        <taxon>Streptophyta</taxon>
        <taxon>Embryophyta</taxon>
        <taxon>Tracheophyta</taxon>
        <taxon>Spermatophyta</taxon>
        <taxon>Magnoliopsida</taxon>
        <taxon>eudicotyledons</taxon>
        <taxon>Gunneridae</taxon>
        <taxon>Pentapetalae</taxon>
        <taxon>asterids</taxon>
        <taxon>lamiids</taxon>
        <taxon>Solanales</taxon>
        <taxon>Solanaceae</taxon>
        <taxon>Nicotianoideae</taxon>
        <taxon>Nicotianeae</taxon>
        <taxon>Nicotiana</taxon>
    </lineage>
</organism>
<proteinExistence type="predicted"/>
<protein>
    <submittedName>
        <fullName evidence="1">Uncharacterized mitochondrial protein AtMg00860-like</fullName>
    </submittedName>
</protein>
<reference evidence="1" key="1">
    <citation type="submission" date="2025-08" db="UniProtKB">
        <authorList>
            <consortium name="RefSeq"/>
        </authorList>
    </citation>
    <scope>IDENTIFICATION</scope>
</reference>
<dbReference type="PANTHER" id="PTHR33064:SF40">
    <property type="entry name" value="REVERSE TRANSCRIPTASE_RETROTRANSPOSON-DERIVED PROTEIN RNASE H-LIKE DOMAIN-CONTAINING PROTEIN"/>
    <property type="match status" value="1"/>
</dbReference>
<sequence>MEHLRKVFQVLWENELCIKRKNCEFTQSKVHFLGHVISNGELCMDEAKFISGYSAKAAPLTELLKKNKPWVWTEHCQKAFESLNAAVTEGPVLALPEFAKTFEARWQDFLAEFDYVLEYKPDKGNVIADTLSWKAELLAITSTR</sequence>
<evidence type="ECO:0000313" key="1">
    <source>
        <dbReference type="RefSeq" id="XP_016482466.1"/>
    </source>
</evidence>
<accession>A0A1S4B0W4</accession>
<dbReference type="InterPro" id="IPR043502">
    <property type="entry name" value="DNA/RNA_pol_sf"/>
</dbReference>
<name>A0A1S4B0W4_TOBAC</name>
<dbReference type="RefSeq" id="XP_016482466.1">
    <property type="nucleotide sequence ID" value="XM_016626980.1"/>
</dbReference>
<dbReference type="InterPro" id="IPR051320">
    <property type="entry name" value="Viral_Replic_Matur_Polypro"/>
</dbReference>
<dbReference type="SUPFAM" id="SSF56672">
    <property type="entry name" value="DNA/RNA polymerases"/>
    <property type="match status" value="1"/>
</dbReference>
<dbReference type="InterPro" id="IPR043128">
    <property type="entry name" value="Rev_trsase/Diguanyl_cyclase"/>
</dbReference>
<dbReference type="Gene3D" id="3.30.70.270">
    <property type="match status" value="2"/>
</dbReference>
<dbReference type="AlphaFoldDB" id="A0A1S4B0W4"/>
<dbReference type="STRING" id="4097.A0A1S4B0W4"/>
<gene>
    <name evidence="1" type="primary">LOC107803292</name>
</gene>
<dbReference type="KEGG" id="nta:107803292"/>